<organism evidence="2 3">
    <name type="scientific">Cardamine amara subsp. amara</name>
    <dbReference type="NCBI Taxonomy" id="228776"/>
    <lineage>
        <taxon>Eukaryota</taxon>
        <taxon>Viridiplantae</taxon>
        <taxon>Streptophyta</taxon>
        <taxon>Embryophyta</taxon>
        <taxon>Tracheophyta</taxon>
        <taxon>Spermatophyta</taxon>
        <taxon>Magnoliopsida</taxon>
        <taxon>eudicotyledons</taxon>
        <taxon>Gunneridae</taxon>
        <taxon>Pentapetalae</taxon>
        <taxon>rosids</taxon>
        <taxon>malvids</taxon>
        <taxon>Brassicales</taxon>
        <taxon>Brassicaceae</taxon>
        <taxon>Cardamineae</taxon>
        <taxon>Cardamine</taxon>
    </lineage>
</organism>
<proteinExistence type="predicted"/>
<dbReference type="Gene3D" id="3.80.10.10">
    <property type="entry name" value="Ribonuclease Inhibitor"/>
    <property type="match status" value="1"/>
</dbReference>
<name>A0ABD1BSR4_CARAN</name>
<dbReference type="InterPro" id="IPR006566">
    <property type="entry name" value="FBD"/>
</dbReference>
<dbReference type="SUPFAM" id="SSF81383">
    <property type="entry name" value="F-box domain"/>
    <property type="match status" value="1"/>
</dbReference>
<evidence type="ECO:0000313" key="2">
    <source>
        <dbReference type="EMBL" id="KAL1220245.1"/>
    </source>
</evidence>
<protein>
    <submittedName>
        <fullName evidence="2">F-box/LRR-repeat protein</fullName>
    </submittedName>
</protein>
<gene>
    <name evidence="2" type="ORF">V5N11_008264</name>
</gene>
<dbReference type="PANTHER" id="PTHR31293:SF12">
    <property type="entry name" value="RNI-LIKE SUPERFAMILY PROTEIN"/>
    <property type="match status" value="1"/>
</dbReference>
<accession>A0ABD1BSR4</accession>
<dbReference type="PANTHER" id="PTHR31293">
    <property type="entry name" value="RNI-LIKE SUPERFAMILY PROTEIN"/>
    <property type="match status" value="1"/>
</dbReference>
<dbReference type="InterPro" id="IPR032675">
    <property type="entry name" value="LRR_dom_sf"/>
</dbReference>
<keyword evidence="3" id="KW-1185">Reference proteome</keyword>
<dbReference type="SMART" id="SM00579">
    <property type="entry name" value="FBD"/>
    <property type="match status" value="1"/>
</dbReference>
<dbReference type="InterPro" id="IPR055294">
    <property type="entry name" value="FBL60-like"/>
</dbReference>
<dbReference type="Proteomes" id="UP001558713">
    <property type="component" value="Unassembled WGS sequence"/>
</dbReference>
<feature type="domain" description="FBD" evidence="1">
    <location>
        <begin position="383"/>
        <end position="457"/>
    </location>
</feature>
<dbReference type="SUPFAM" id="SSF52047">
    <property type="entry name" value="RNI-like"/>
    <property type="match status" value="1"/>
</dbReference>
<comment type="caution">
    <text evidence="2">The sequence shown here is derived from an EMBL/GenBank/DDBJ whole genome shotgun (WGS) entry which is preliminary data.</text>
</comment>
<dbReference type="Pfam" id="PF24758">
    <property type="entry name" value="LRR_At5g56370"/>
    <property type="match status" value="1"/>
</dbReference>
<evidence type="ECO:0000313" key="3">
    <source>
        <dbReference type="Proteomes" id="UP001558713"/>
    </source>
</evidence>
<reference evidence="2 3" key="1">
    <citation type="submission" date="2024-04" db="EMBL/GenBank/DDBJ databases">
        <title>Genome assembly C_amara_ONT_v2.</title>
        <authorList>
            <person name="Yant L."/>
            <person name="Moore C."/>
            <person name="Slenker M."/>
        </authorList>
    </citation>
    <scope>NUCLEOTIDE SEQUENCE [LARGE SCALE GENOMIC DNA]</scope>
    <source>
        <tissue evidence="2">Leaf</tissue>
    </source>
</reference>
<dbReference type="AlphaFoldDB" id="A0ABD1BSR4"/>
<dbReference type="EMBL" id="JBANAX010000159">
    <property type="protein sequence ID" value="KAL1220245.1"/>
    <property type="molecule type" value="Genomic_DNA"/>
</dbReference>
<dbReference type="InterPro" id="IPR055411">
    <property type="entry name" value="LRR_FXL15/At3g58940/PEG3-like"/>
</dbReference>
<evidence type="ECO:0000259" key="1">
    <source>
        <dbReference type="SMART" id="SM00579"/>
    </source>
</evidence>
<dbReference type="InterPro" id="IPR036047">
    <property type="entry name" value="F-box-like_dom_sf"/>
</dbReference>
<sequence>MDRISGLPGDVIRIIVSFLPANDAARVLLLARSFRHLYTIIPNLEFNDALEFQGTFTDFVTQSLARLQTTTLIRRFSLKYKRDKLVDSDRINHWLRDVLKRSVMDLELDISGGDNRYELPLDGYELPLEIFTCNTLTKMKLGEEFVIRALPKDALLPSLESLILESVRFYARDDNGDCAFHAFLLACPVLKELKIDGMYWENWKWSRIVSSQSLQRLTIGRTLSEGYYEPSSQSISFNTPNLAFFQCGDFVPDSYPTVNFDSLVEAKLNLWVMVDRLWHAEFANDDDVLSSNPTNLIQGLRNVKILDLTSPVMLETLYFFRNAIPVFKNLHRLSFQHDDWGVCWRVLPYLLDKTPNLKTLVIEGGLHYVEEPDYVCHCLLGYSFLLSCRVEVMEITLWEHGTIEELEQVKHFLGKLPCLELLIVNTSRWVSDNEKLRIIKDLRRLPRASPKCRVEFRCIV</sequence>